<keyword evidence="2" id="KW-0564">Palmitate</keyword>
<protein>
    <submittedName>
        <fullName evidence="3">Efflux transporter, outer membrane factor (OMF) lipoprotein, NodT family</fullName>
    </submittedName>
</protein>
<keyword evidence="2" id="KW-0472">Membrane</keyword>
<keyword evidence="2" id="KW-1134">Transmembrane beta strand</keyword>
<dbReference type="EMBL" id="FOBS01000004">
    <property type="protein sequence ID" value="SEM09937.1"/>
    <property type="molecule type" value="Genomic_DNA"/>
</dbReference>
<dbReference type="PANTHER" id="PTHR30203">
    <property type="entry name" value="OUTER MEMBRANE CATION EFFLUX PROTEIN"/>
    <property type="match status" value="1"/>
</dbReference>
<dbReference type="GO" id="GO:0005886">
    <property type="term" value="C:plasma membrane"/>
    <property type="evidence" value="ECO:0007669"/>
    <property type="project" value="UniProtKB-SubCell"/>
</dbReference>
<dbReference type="Gene3D" id="1.20.1600.10">
    <property type="entry name" value="Outer membrane efflux proteins (OEP)"/>
    <property type="match status" value="1"/>
</dbReference>
<evidence type="ECO:0000313" key="3">
    <source>
        <dbReference type="EMBL" id="SEM09937.1"/>
    </source>
</evidence>
<evidence type="ECO:0000256" key="1">
    <source>
        <dbReference type="ARBA" id="ARBA00007613"/>
    </source>
</evidence>
<evidence type="ECO:0000256" key="2">
    <source>
        <dbReference type="RuleBase" id="RU362097"/>
    </source>
</evidence>
<reference evidence="3 4" key="1">
    <citation type="submission" date="2016-10" db="EMBL/GenBank/DDBJ databases">
        <authorList>
            <person name="de Groot N.N."/>
        </authorList>
    </citation>
    <scope>NUCLEOTIDE SEQUENCE [LARGE SCALE GENOMIC DNA]</scope>
    <source>
        <strain evidence="3 4">DSM 8423</strain>
    </source>
</reference>
<dbReference type="Gene3D" id="2.20.200.10">
    <property type="entry name" value="Outer membrane efflux proteins (OEP)"/>
    <property type="match status" value="1"/>
</dbReference>
<evidence type="ECO:0000313" key="4">
    <source>
        <dbReference type="Proteomes" id="UP000198744"/>
    </source>
</evidence>
<keyword evidence="4" id="KW-1185">Reference proteome</keyword>
<keyword evidence="2" id="KW-0812">Transmembrane</keyword>
<accession>A0A1H7VMA6</accession>
<dbReference type="Proteomes" id="UP000198744">
    <property type="component" value="Unassembled WGS sequence"/>
</dbReference>
<organism evidence="3 4">
    <name type="scientific">Syntrophus gentianae</name>
    <dbReference type="NCBI Taxonomy" id="43775"/>
    <lineage>
        <taxon>Bacteria</taxon>
        <taxon>Pseudomonadati</taxon>
        <taxon>Thermodesulfobacteriota</taxon>
        <taxon>Syntrophia</taxon>
        <taxon>Syntrophales</taxon>
        <taxon>Syntrophaceae</taxon>
        <taxon>Syntrophus</taxon>
    </lineage>
</organism>
<dbReference type="STRING" id="43775.SAMN04489760_10450"/>
<dbReference type="NCBIfam" id="TIGR01845">
    <property type="entry name" value="outer_NodT"/>
    <property type="match status" value="1"/>
</dbReference>
<name>A0A1H7VMA6_9BACT</name>
<proteinExistence type="inferred from homology"/>
<dbReference type="PANTHER" id="PTHR30203:SF32">
    <property type="entry name" value="CATION EFFLUX SYSTEM PROTEIN CUSC"/>
    <property type="match status" value="1"/>
</dbReference>
<keyword evidence="2 3" id="KW-0449">Lipoprotein</keyword>
<comment type="similarity">
    <text evidence="1 2">Belongs to the outer membrane factor (OMF) (TC 1.B.17) family.</text>
</comment>
<dbReference type="SUPFAM" id="SSF56954">
    <property type="entry name" value="Outer membrane efflux proteins (OEP)"/>
    <property type="match status" value="1"/>
</dbReference>
<dbReference type="InterPro" id="IPR010131">
    <property type="entry name" value="MdtP/NodT-like"/>
</dbReference>
<dbReference type="AlphaFoldDB" id="A0A1H7VMA6"/>
<gene>
    <name evidence="3" type="ORF">SAMN04489760_10450</name>
</gene>
<sequence>MRNLSAAALESYLATEEARRAIVTSLVAEVANTYLLARELDELVGIAQSTLASRAESYRIMKRRYEVGSGSKLDAVQAETLLNSARANLAVLLRARDQNRNALTLLTGVSPAVESSPLSRIEPGFVRDISVGLPSDLLLNRPDVLAAEHRLKAAHANIGAARATFFPRIVLIGSTSTASAELSDLFAAGSGVWRFVPSVTLPIFEGGRNLANLDLSEARRNVAVADYERTIMEAFREVADALAERHWLADQVAAQQATLAAQAERARLAVLRYQSGAAPYFEVLDAERDRFAAEQTVVQARRALLSSRVNLYAALGGGTEDQAGRD</sequence>
<comment type="subcellular location">
    <subcellularLocation>
        <location evidence="2">Cell membrane</location>
        <topology evidence="2">Lipid-anchor</topology>
    </subcellularLocation>
</comment>
<dbReference type="Pfam" id="PF02321">
    <property type="entry name" value="OEP"/>
    <property type="match status" value="2"/>
</dbReference>
<dbReference type="GO" id="GO:0015562">
    <property type="term" value="F:efflux transmembrane transporter activity"/>
    <property type="evidence" value="ECO:0007669"/>
    <property type="project" value="InterPro"/>
</dbReference>
<dbReference type="InterPro" id="IPR003423">
    <property type="entry name" value="OMP_efflux"/>
</dbReference>